<protein>
    <submittedName>
        <fullName evidence="2">Baseplate J/gp47 family protein</fullName>
    </submittedName>
</protein>
<keyword evidence="3" id="KW-1185">Reference proteome</keyword>
<evidence type="ECO:0000313" key="2">
    <source>
        <dbReference type="EMBL" id="MCQ8277795.1"/>
    </source>
</evidence>
<dbReference type="Proteomes" id="UP001524587">
    <property type="component" value="Unassembled WGS sequence"/>
</dbReference>
<dbReference type="PANTHER" id="PTHR37829:SF3">
    <property type="entry name" value="PROTEIN JAYE-RELATED"/>
    <property type="match status" value="1"/>
</dbReference>
<accession>A0ABT1W4I9</accession>
<evidence type="ECO:0000313" key="3">
    <source>
        <dbReference type="Proteomes" id="UP001524587"/>
    </source>
</evidence>
<reference evidence="2 3" key="1">
    <citation type="submission" date="2022-06" db="EMBL/GenBank/DDBJ databases">
        <title>Endosaccharibacter gen. nov., sp. nov., endophytic bacteria isolated from sugarcane.</title>
        <authorList>
            <person name="Pitiwittayakul N."/>
            <person name="Yukphan P."/>
            <person name="Charoenyingcharoen P."/>
            <person name="Tanasupawat S."/>
        </authorList>
    </citation>
    <scope>NUCLEOTIDE SEQUENCE [LARGE SCALE GENOMIC DNA]</scope>
    <source>
        <strain evidence="2 3">KSS8</strain>
    </source>
</reference>
<proteinExistence type="predicted"/>
<sequence length="368" mass="36659">MQISLQNFSSLVANMSASVQGASATVLDVTVGSVLRAILEASASVGLWLQYLILQVLSMTRLSSSTGADADSWVNDFGMSRLPATAATGVVTMASFNPSAQAAVISNGMTVRLSDGSQTFTVVNGPYVRAIGQASVDVTVQAQTAGVIGNVQAGAVNMLGTAISGIDTVSNAAPFAGGASAETDAALRARFVTYINTRAQATEQAIVYAAASVGPTISVAIQENVTATGAVLPGNVNVVVDDGSGAPPASVLTAVAAAIDPIRPVGTTITVVAPSVIEVSMSGMISVAAGIDAAPVIATATTALESFVNGLSVGQLLPYSRLMAVLYASSPLITNVTGLTVNGSSADVGGMSGTVVRCQSVSLSVALS</sequence>
<dbReference type="InterPro" id="IPR052399">
    <property type="entry name" value="Phage_Baseplate_Assmbl_Protein"/>
</dbReference>
<dbReference type="EMBL" id="JAMSKV010000003">
    <property type="protein sequence ID" value="MCQ8277795.1"/>
    <property type="molecule type" value="Genomic_DNA"/>
</dbReference>
<dbReference type="Pfam" id="PF04865">
    <property type="entry name" value="Baseplate_J"/>
    <property type="match status" value="1"/>
</dbReference>
<dbReference type="InterPro" id="IPR006949">
    <property type="entry name" value="Barrel_Baseplate_J-like"/>
</dbReference>
<name>A0ABT1W4I9_9PROT</name>
<evidence type="ECO:0000259" key="1">
    <source>
        <dbReference type="Pfam" id="PF04865"/>
    </source>
</evidence>
<comment type="caution">
    <text evidence="2">The sequence shown here is derived from an EMBL/GenBank/DDBJ whole genome shotgun (WGS) entry which is preliminary data.</text>
</comment>
<dbReference type="PANTHER" id="PTHR37829">
    <property type="entry name" value="PHAGE-LIKE ELEMENT PBSX PROTEIN XKDT"/>
    <property type="match status" value="1"/>
</dbReference>
<organism evidence="2 3">
    <name type="scientific">Endosaccharibacter trunci</name>
    <dbReference type="NCBI Taxonomy" id="2812733"/>
    <lineage>
        <taxon>Bacteria</taxon>
        <taxon>Pseudomonadati</taxon>
        <taxon>Pseudomonadota</taxon>
        <taxon>Alphaproteobacteria</taxon>
        <taxon>Acetobacterales</taxon>
        <taxon>Acetobacteraceae</taxon>
        <taxon>Endosaccharibacter</taxon>
    </lineage>
</organism>
<gene>
    <name evidence="2" type="ORF">NFI95_04970</name>
</gene>
<feature type="domain" description="Baseplate protein J-like barrel" evidence="1">
    <location>
        <begin position="99"/>
        <end position="178"/>
    </location>
</feature>
<dbReference type="RefSeq" id="WP_422863256.1">
    <property type="nucleotide sequence ID" value="NZ_JAMSKV010000003.1"/>
</dbReference>